<proteinExistence type="predicted"/>
<evidence type="ECO:0000313" key="5">
    <source>
        <dbReference type="Proteomes" id="UP000758603"/>
    </source>
</evidence>
<evidence type="ECO:0000259" key="3">
    <source>
        <dbReference type="Pfam" id="PF24883"/>
    </source>
</evidence>
<evidence type="ECO:0008006" key="6">
    <source>
        <dbReference type="Google" id="ProtNLM"/>
    </source>
</evidence>
<sequence length="478" mass="54441">MNSGCQSFRRFELKKSRKEKVSFCKSLEELPLTSAADARKQVSSWLLHDYVPNEVYDRFAPEHLEGTCNWILEREVFRSWCSDSFPRNTAKIMWVHGPAGFGKTVLCTRIISHLFSNIQAPIAYFFFSTDSEREDPYVAIRSWTWQTVAHSQALDLAYDAREADCISGATRAKLVDLFQSIVHSIPGCTFILDGLDECCWEDKMRHKRNSVVEFLGSLKQAVANTNTRILIASRNEPEIQRGLGLENEEVYEYGISIDDVRSDIEKYSRSIVERNLSKKKDATKQQLAVRLADRCEGQFLWLRMQENSLDSLMTEGQLRKAIDTAPAQLDQVYDPNWRKIMSLPSVQLNRAITILRWVAFAFRPLTIGEIVEAQAITDDCEDLPVDDIQEVLNEGDIDKQIIKDCGSLLEVRSNPSKSFDVHTVHLTHFTVKQYLVSHLPLPSAPVSALGVPSQQNENEHSVAIGKICLQYINFSTVW</sequence>
<dbReference type="AlphaFoldDB" id="A0A9P8RKJ8"/>
<dbReference type="Gene3D" id="3.40.50.300">
    <property type="entry name" value="P-loop containing nucleotide triphosphate hydrolases"/>
    <property type="match status" value="1"/>
</dbReference>
<keyword evidence="1" id="KW-0677">Repeat</keyword>
<dbReference type="GeneID" id="70127624"/>
<evidence type="ECO:0000259" key="2">
    <source>
        <dbReference type="Pfam" id="PF22939"/>
    </source>
</evidence>
<dbReference type="Pfam" id="PF22939">
    <property type="entry name" value="WHD_GPIID"/>
    <property type="match status" value="1"/>
</dbReference>
<gene>
    <name evidence="4" type="ORF">BKA67DRAFT_526166</name>
</gene>
<dbReference type="InterPro" id="IPR054471">
    <property type="entry name" value="GPIID_WHD"/>
</dbReference>
<feature type="non-terminal residue" evidence="4">
    <location>
        <position position="478"/>
    </location>
</feature>
<dbReference type="SUPFAM" id="SSF52540">
    <property type="entry name" value="P-loop containing nucleoside triphosphate hydrolases"/>
    <property type="match status" value="1"/>
</dbReference>
<evidence type="ECO:0000256" key="1">
    <source>
        <dbReference type="ARBA" id="ARBA00022737"/>
    </source>
</evidence>
<dbReference type="RefSeq" id="XP_045952265.1">
    <property type="nucleotide sequence ID" value="XM_046098732.1"/>
</dbReference>
<organism evidence="4 5">
    <name type="scientific">Truncatella angustata</name>
    <dbReference type="NCBI Taxonomy" id="152316"/>
    <lineage>
        <taxon>Eukaryota</taxon>
        <taxon>Fungi</taxon>
        <taxon>Dikarya</taxon>
        <taxon>Ascomycota</taxon>
        <taxon>Pezizomycotina</taxon>
        <taxon>Sordariomycetes</taxon>
        <taxon>Xylariomycetidae</taxon>
        <taxon>Amphisphaeriales</taxon>
        <taxon>Sporocadaceae</taxon>
        <taxon>Truncatella</taxon>
    </lineage>
</organism>
<dbReference type="PANTHER" id="PTHR10039:SF14">
    <property type="entry name" value="NACHT DOMAIN-CONTAINING PROTEIN"/>
    <property type="match status" value="1"/>
</dbReference>
<comment type="caution">
    <text evidence="4">The sequence shown here is derived from an EMBL/GenBank/DDBJ whole genome shotgun (WGS) entry which is preliminary data.</text>
</comment>
<dbReference type="Proteomes" id="UP000758603">
    <property type="component" value="Unassembled WGS sequence"/>
</dbReference>
<dbReference type="PANTHER" id="PTHR10039">
    <property type="entry name" value="AMELOGENIN"/>
    <property type="match status" value="1"/>
</dbReference>
<evidence type="ECO:0000313" key="4">
    <source>
        <dbReference type="EMBL" id="KAH6645751.1"/>
    </source>
</evidence>
<dbReference type="InterPro" id="IPR027417">
    <property type="entry name" value="P-loop_NTPase"/>
</dbReference>
<reference evidence="4" key="1">
    <citation type="journal article" date="2021" name="Nat. Commun.">
        <title>Genetic determinants of endophytism in the Arabidopsis root mycobiome.</title>
        <authorList>
            <person name="Mesny F."/>
            <person name="Miyauchi S."/>
            <person name="Thiergart T."/>
            <person name="Pickel B."/>
            <person name="Atanasova L."/>
            <person name="Karlsson M."/>
            <person name="Huettel B."/>
            <person name="Barry K.W."/>
            <person name="Haridas S."/>
            <person name="Chen C."/>
            <person name="Bauer D."/>
            <person name="Andreopoulos W."/>
            <person name="Pangilinan J."/>
            <person name="LaButti K."/>
            <person name="Riley R."/>
            <person name="Lipzen A."/>
            <person name="Clum A."/>
            <person name="Drula E."/>
            <person name="Henrissat B."/>
            <person name="Kohler A."/>
            <person name="Grigoriev I.V."/>
            <person name="Martin F.M."/>
            <person name="Hacquard S."/>
        </authorList>
    </citation>
    <scope>NUCLEOTIDE SEQUENCE</scope>
    <source>
        <strain evidence="4">MPI-SDFR-AT-0073</strain>
    </source>
</reference>
<accession>A0A9P8RKJ8</accession>
<dbReference type="OrthoDB" id="539213at2759"/>
<feature type="domain" description="Nephrocystin 3-like N-terminal" evidence="3">
    <location>
        <begin position="66"/>
        <end position="234"/>
    </location>
</feature>
<keyword evidence="5" id="KW-1185">Reference proteome</keyword>
<dbReference type="EMBL" id="JAGPXC010000010">
    <property type="protein sequence ID" value="KAH6645751.1"/>
    <property type="molecule type" value="Genomic_DNA"/>
</dbReference>
<dbReference type="InterPro" id="IPR056884">
    <property type="entry name" value="NPHP3-like_N"/>
</dbReference>
<name>A0A9P8RKJ8_9PEZI</name>
<dbReference type="Pfam" id="PF24883">
    <property type="entry name" value="NPHP3_N"/>
    <property type="match status" value="1"/>
</dbReference>
<protein>
    <recommendedName>
        <fullName evidence="6">NACHT domain-containing protein</fullName>
    </recommendedName>
</protein>
<feature type="domain" description="GPI inositol-deacylase winged helix" evidence="2">
    <location>
        <begin position="350"/>
        <end position="437"/>
    </location>
</feature>